<sequence length="267" mass="29741">MATTNAAQLFLLADHIKLSLLERQRAISLNLEPNSHDGQISRSLDSLHSGIQSLETESAAWDDPLNPSEQQEGALDQLNRLKQQYTELASQFEGNKSATSTLTKPNNPSLAADFAHAQTKPKPNKSVRFTDSDSSSSPASPTPATGRYAPYHDEPDDEESPDHTDLSNEQIHQYHSGVIAEQDEQLDRLGLSIGRQRELSIQIGSELDDQVYLLEEVDERVDRHQGQLDGATRRLNTFARKARENWSLSTIVVLIIILVLLIVITKR</sequence>
<keyword evidence="4 11" id="KW-0812">Transmembrane</keyword>
<evidence type="ECO:0000256" key="11">
    <source>
        <dbReference type="SAM" id="Phobius"/>
    </source>
</evidence>
<feature type="region of interest" description="Disordered" evidence="10">
    <location>
        <begin position="116"/>
        <end position="167"/>
    </location>
</feature>
<dbReference type="EMBL" id="MU007052">
    <property type="protein sequence ID" value="KAF2428901.1"/>
    <property type="molecule type" value="Genomic_DNA"/>
</dbReference>
<dbReference type="SMART" id="SM00397">
    <property type="entry name" value="t_SNARE"/>
    <property type="match status" value="1"/>
</dbReference>
<dbReference type="PANTHER" id="PTHR12791">
    <property type="entry name" value="GOLGI SNARE BET1-RELATED"/>
    <property type="match status" value="1"/>
</dbReference>
<dbReference type="Gene3D" id="1.20.5.110">
    <property type="match status" value="1"/>
</dbReference>
<evidence type="ECO:0000256" key="6">
    <source>
        <dbReference type="ARBA" id="ARBA00022989"/>
    </source>
</evidence>
<evidence type="ECO:0000256" key="1">
    <source>
        <dbReference type="ARBA" id="ARBA00004167"/>
    </source>
</evidence>
<feature type="compositionally biased region" description="Low complexity" evidence="10">
    <location>
        <begin position="132"/>
        <end position="145"/>
    </location>
</feature>
<protein>
    <recommendedName>
        <fullName evidence="12">t-SNARE coiled-coil homology domain-containing protein</fullName>
    </recommendedName>
</protein>
<evidence type="ECO:0000256" key="2">
    <source>
        <dbReference type="ARBA" id="ARBA00004308"/>
    </source>
</evidence>
<evidence type="ECO:0000313" key="14">
    <source>
        <dbReference type="Proteomes" id="UP000800235"/>
    </source>
</evidence>
<accession>A0A9P4TX63</accession>
<dbReference type="GO" id="GO:0061025">
    <property type="term" value="P:membrane fusion"/>
    <property type="evidence" value="ECO:0007669"/>
    <property type="project" value="UniProtKB-ARBA"/>
</dbReference>
<dbReference type="GO" id="GO:0015031">
    <property type="term" value="P:protein transport"/>
    <property type="evidence" value="ECO:0007669"/>
    <property type="project" value="UniProtKB-KW"/>
</dbReference>
<feature type="coiled-coil region" evidence="9">
    <location>
        <begin position="68"/>
        <end position="95"/>
    </location>
</feature>
<feature type="domain" description="T-SNARE coiled-coil homology" evidence="12">
    <location>
        <begin position="176"/>
        <end position="238"/>
    </location>
</feature>
<dbReference type="CDD" id="cd15859">
    <property type="entry name" value="SNARE_SYN8"/>
    <property type="match status" value="1"/>
</dbReference>
<evidence type="ECO:0000256" key="7">
    <source>
        <dbReference type="ARBA" id="ARBA00023054"/>
    </source>
</evidence>
<dbReference type="FunFam" id="1.20.5.110:FF:000060">
    <property type="entry name" value="SNARE complex subunit (Syn8)"/>
    <property type="match status" value="1"/>
</dbReference>
<dbReference type="Proteomes" id="UP000800235">
    <property type="component" value="Unassembled WGS sequence"/>
</dbReference>
<organism evidence="13 14">
    <name type="scientific">Tothia fuscella</name>
    <dbReference type="NCBI Taxonomy" id="1048955"/>
    <lineage>
        <taxon>Eukaryota</taxon>
        <taxon>Fungi</taxon>
        <taxon>Dikarya</taxon>
        <taxon>Ascomycota</taxon>
        <taxon>Pezizomycotina</taxon>
        <taxon>Dothideomycetes</taxon>
        <taxon>Pleosporomycetidae</taxon>
        <taxon>Venturiales</taxon>
        <taxon>Cylindrosympodiaceae</taxon>
        <taxon>Tothia</taxon>
    </lineage>
</organism>
<name>A0A9P4TX63_9PEZI</name>
<dbReference type="PROSITE" id="PS50192">
    <property type="entry name" value="T_SNARE"/>
    <property type="match status" value="1"/>
</dbReference>
<keyword evidence="3" id="KW-0813">Transport</keyword>
<keyword evidence="7 9" id="KW-0175">Coiled coil</keyword>
<evidence type="ECO:0000256" key="8">
    <source>
        <dbReference type="ARBA" id="ARBA00023136"/>
    </source>
</evidence>
<evidence type="ECO:0000256" key="3">
    <source>
        <dbReference type="ARBA" id="ARBA00022448"/>
    </source>
</evidence>
<keyword evidence="6 11" id="KW-1133">Transmembrane helix</keyword>
<dbReference type="GO" id="GO:0016020">
    <property type="term" value="C:membrane"/>
    <property type="evidence" value="ECO:0007669"/>
    <property type="project" value="UniProtKB-SubCell"/>
</dbReference>
<evidence type="ECO:0000256" key="5">
    <source>
        <dbReference type="ARBA" id="ARBA00022927"/>
    </source>
</evidence>
<evidence type="ECO:0000259" key="12">
    <source>
        <dbReference type="PROSITE" id="PS50192"/>
    </source>
</evidence>
<evidence type="ECO:0000313" key="13">
    <source>
        <dbReference type="EMBL" id="KAF2428901.1"/>
    </source>
</evidence>
<evidence type="ECO:0000256" key="10">
    <source>
        <dbReference type="SAM" id="MobiDB-lite"/>
    </source>
</evidence>
<comment type="subcellular location">
    <subcellularLocation>
        <location evidence="2">Endomembrane system</location>
    </subcellularLocation>
    <subcellularLocation>
        <location evidence="1">Membrane</location>
        <topology evidence="1">Single-pass membrane protein</topology>
    </subcellularLocation>
</comment>
<feature type="transmembrane region" description="Helical" evidence="11">
    <location>
        <begin position="246"/>
        <end position="264"/>
    </location>
</feature>
<dbReference type="GO" id="GO:0005768">
    <property type="term" value="C:endosome"/>
    <property type="evidence" value="ECO:0007669"/>
    <property type="project" value="UniProtKB-ARBA"/>
</dbReference>
<dbReference type="InterPro" id="IPR000727">
    <property type="entry name" value="T_SNARE_dom"/>
</dbReference>
<dbReference type="AlphaFoldDB" id="A0A9P4TX63"/>
<reference evidence="13" key="1">
    <citation type="journal article" date="2020" name="Stud. Mycol.">
        <title>101 Dothideomycetes genomes: a test case for predicting lifestyles and emergence of pathogens.</title>
        <authorList>
            <person name="Haridas S."/>
            <person name="Albert R."/>
            <person name="Binder M."/>
            <person name="Bloem J."/>
            <person name="Labutti K."/>
            <person name="Salamov A."/>
            <person name="Andreopoulos B."/>
            <person name="Baker S."/>
            <person name="Barry K."/>
            <person name="Bills G."/>
            <person name="Bluhm B."/>
            <person name="Cannon C."/>
            <person name="Castanera R."/>
            <person name="Culley D."/>
            <person name="Daum C."/>
            <person name="Ezra D."/>
            <person name="Gonzalez J."/>
            <person name="Henrissat B."/>
            <person name="Kuo A."/>
            <person name="Liang C."/>
            <person name="Lipzen A."/>
            <person name="Lutzoni F."/>
            <person name="Magnuson J."/>
            <person name="Mondo S."/>
            <person name="Nolan M."/>
            <person name="Ohm R."/>
            <person name="Pangilinan J."/>
            <person name="Park H.-J."/>
            <person name="Ramirez L."/>
            <person name="Alfaro M."/>
            <person name="Sun H."/>
            <person name="Tritt A."/>
            <person name="Yoshinaga Y."/>
            <person name="Zwiers L.-H."/>
            <person name="Turgeon B."/>
            <person name="Goodwin S."/>
            <person name="Spatafora J."/>
            <person name="Crous P."/>
            <person name="Grigoriev I."/>
        </authorList>
    </citation>
    <scope>NUCLEOTIDE SEQUENCE</scope>
    <source>
        <strain evidence="13">CBS 130266</strain>
    </source>
</reference>
<dbReference type="GO" id="GO:0006896">
    <property type="term" value="P:Golgi to vacuole transport"/>
    <property type="evidence" value="ECO:0007669"/>
    <property type="project" value="UniProtKB-ARBA"/>
</dbReference>
<gene>
    <name evidence="13" type="ORF">EJ08DRAFT_735463</name>
</gene>
<dbReference type="OrthoDB" id="244190at2759"/>
<comment type="caution">
    <text evidence="13">The sequence shown here is derived from an EMBL/GenBank/DDBJ whole genome shotgun (WGS) entry which is preliminary data.</text>
</comment>
<evidence type="ECO:0000256" key="9">
    <source>
        <dbReference type="SAM" id="Coils"/>
    </source>
</evidence>
<proteinExistence type="predicted"/>
<keyword evidence="14" id="KW-1185">Reference proteome</keyword>
<keyword evidence="8 11" id="KW-0472">Membrane</keyword>
<keyword evidence="5" id="KW-0653">Protein transport</keyword>
<evidence type="ECO:0000256" key="4">
    <source>
        <dbReference type="ARBA" id="ARBA00022692"/>
    </source>
</evidence>
<dbReference type="SUPFAM" id="SSF58038">
    <property type="entry name" value="SNARE fusion complex"/>
    <property type="match status" value="1"/>
</dbReference>